<dbReference type="GO" id="GO:0015986">
    <property type="term" value="P:proton motive force-driven ATP synthesis"/>
    <property type="evidence" value="ECO:0007669"/>
    <property type="project" value="InterPro"/>
</dbReference>
<evidence type="ECO:0000256" key="4">
    <source>
        <dbReference type="ARBA" id="ARBA00022448"/>
    </source>
</evidence>
<dbReference type="SUPFAM" id="SSF81573">
    <property type="entry name" value="F1F0 ATP synthase subunit B, membrane domain"/>
    <property type="match status" value="1"/>
</dbReference>
<evidence type="ECO:0000256" key="8">
    <source>
        <dbReference type="ARBA" id="ARBA00022781"/>
    </source>
</evidence>
<dbReference type="EMBL" id="UINC01011107">
    <property type="protein sequence ID" value="SVA49156.1"/>
    <property type="molecule type" value="Genomic_DNA"/>
</dbReference>
<keyword evidence="14" id="KW-0175">Coiled coil</keyword>
<sequence>MDNPLVQPDPGLFIWTILTFLILLGLLAKFAWNPLLRALEERQETIRKSLDDAEKIKQELVRVQQESAQIVAEARAEAQTIVSRSRAEAETVREDLKRKAKEEAAGLVKNAERQIQQETARAVQEIRREVVDLSLAVASKLIKKNLSQEDNDRLIQDSLDQIETARPS</sequence>
<dbReference type="InterPro" id="IPR002146">
    <property type="entry name" value="ATP_synth_b/b'su_bac/chlpt"/>
</dbReference>
<evidence type="ECO:0000256" key="13">
    <source>
        <dbReference type="ARBA" id="ARBA00025198"/>
    </source>
</evidence>
<dbReference type="PANTHER" id="PTHR33445:SF1">
    <property type="entry name" value="ATP SYNTHASE SUBUNIT B"/>
    <property type="match status" value="1"/>
</dbReference>
<dbReference type="InterPro" id="IPR005864">
    <property type="entry name" value="ATP_synth_F0_bsu_bac"/>
</dbReference>
<dbReference type="GO" id="GO:0012505">
    <property type="term" value="C:endomembrane system"/>
    <property type="evidence" value="ECO:0007669"/>
    <property type="project" value="UniProtKB-SubCell"/>
</dbReference>
<evidence type="ECO:0000256" key="7">
    <source>
        <dbReference type="ARBA" id="ARBA00022692"/>
    </source>
</evidence>
<evidence type="ECO:0000256" key="10">
    <source>
        <dbReference type="ARBA" id="ARBA00023065"/>
    </source>
</evidence>
<keyword evidence="5" id="KW-1003">Cell membrane</keyword>
<dbReference type="GO" id="GO:0046961">
    <property type="term" value="F:proton-transporting ATPase activity, rotational mechanism"/>
    <property type="evidence" value="ECO:0007669"/>
    <property type="project" value="TreeGrafter"/>
</dbReference>
<evidence type="ECO:0000256" key="11">
    <source>
        <dbReference type="ARBA" id="ARBA00023136"/>
    </source>
</evidence>
<comment type="subcellular location">
    <subcellularLocation>
        <location evidence="2">Endomembrane system</location>
    </subcellularLocation>
    <subcellularLocation>
        <location evidence="1">Membrane</location>
        <topology evidence="1">Single-pass membrane protein</topology>
    </subcellularLocation>
</comment>
<evidence type="ECO:0000256" key="5">
    <source>
        <dbReference type="ARBA" id="ARBA00022475"/>
    </source>
</evidence>
<keyword evidence="12" id="KW-0066">ATP synthesis</keyword>
<feature type="coiled-coil region" evidence="14">
    <location>
        <begin position="97"/>
        <end position="128"/>
    </location>
</feature>
<gene>
    <name evidence="16" type="ORF">METZ01_LOCUS102010</name>
</gene>
<keyword evidence="6" id="KW-0138">CF(0)</keyword>
<feature type="transmembrane region" description="Helical" evidence="15">
    <location>
        <begin position="12"/>
        <end position="32"/>
    </location>
</feature>
<keyword evidence="11 15" id="KW-0472">Membrane</keyword>
<dbReference type="InterPro" id="IPR028987">
    <property type="entry name" value="ATP_synth_B-like_membr_sf"/>
</dbReference>
<dbReference type="InterPro" id="IPR050059">
    <property type="entry name" value="ATP_synthase_B_chain"/>
</dbReference>
<dbReference type="GO" id="GO:0045259">
    <property type="term" value="C:proton-transporting ATP synthase complex"/>
    <property type="evidence" value="ECO:0007669"/>
    <property type="project" value="UniProtKB-KW"/>
</dbReference>
<reference evidence="16" key="1">
    <citation type="submission" date="2018-05" db="EMBL/GenBank/DDBJ databases">
        <authorList>
            <person name="Lanie J.A."/>
            <person name="Ng W.-L."/>
            <person name="Kazmierczak K.M."/>
            <person name="Andrzejewski T.M."/>
            <person name="Davidsen T.M."/>
            <person name="Wayne K.J."/>
            <person name="Tettelin H."/>
            <person name="Glass J.I."/>
            <person name="Rusch D."/>
            <person name="Podicherti R."/>
            <person name="Tsui H.-C.T."/>
            <person name="Winkler M.E."/>
        </authorList>
    </citation>
    <scope>NUCLEOTIDE SEQUENCE</scope>
</reference>
<feature type="coiled-coil region" evidence="14">
    <location>
        <begin position="36"/>
        <end position="73"/>
    </location>
</feature>
<comment type="function">
    <text evidence="13">F(1)F(0) ATP synthase produces ATP from ADP in the presence of a proton or sodium gradient. F-type ATPases consist of two structural domains, F(1) containing the extramembraneous catalytic core and F(0) containing the membrane proton channel, linked together by a central stalk and a peripheral stalk. During catalysis, ATP synthesis in the catalytic domain of F(1) is coupled via a rotary mechanism of the central stalk subunits to proton translocation.</text>
</comment>
<dbReference type="CDD" id="cd06503">
    <property type="entry name" value="ATP-synt_Fo_b"/>
    <property type="match status" value="1"/>
</dbReference>
<evidence type="ECO:0000256" key="6">
    <source>
        <dbReference type="ARBA" id="ARBA00022547"/>
    </source>
</evidence>
<dbReference type="PANTHER" id="PTHR33445">
    <property type="entry name" value="ATP SYNTHASE SUBUNIT B', CHLOROPLASTIC"/>
    <property type="match status" value="1"/>
</dbReference>
<keyword evidence="9 15" id="KW-1133">Transmembrane helix</keyword>
<protein>
    <submittedName>
        <fullName evidence="16">Uncharacterized protein</fullName>
    </submittedName>
</protein>
<dbReference type="Gene3D" id="6.10.250.1580">
    <property type="match status" value="1"/>
</dbReference>
<evidence type="ECO:0000256" key="14">
    <source>
        <dbReference type="SAM" id="Coils"/>
    </source>
</evidence>
<evidence type="ECO:0000256" key="2">
    <source>
        <dbReference type="ARBA" id="ARBA00004308"/>
    </source>
</evidence>
<name>A0A381W9C1_9ZZZZ</name>
<evidence type="ECO:0000313" key="16">
    <source>
        <dbReference type="EMBL" id="SVA49156.1"/>
    </source>
</evidence>
<evidence type="ECO:0000256" key="1">
    <source>
        <dbReference type="ARBA" id="ARBA00004167"/>
    </source>
</evidence>
<dbReference type="Pfam" id="PF00430">
    <property type="entry name" value="ATP-synt_B"/>
    <property type="match status" value="1"/>
</dbReference>
<keyword evidence="10" id="KW-0406">Ion transport</keyword>
<evidence type="ECO:0000256" key="3">
    <source>
        <dbReference type="ARBA" id="ARBA00005513"/>
    </source>
</evidence>
<dbReference type="HAMAP" id="MF_01398">
    <property type="entry name" value="ATP_synth_b_bprime"/>
    <property type="match status" value="1"/>
</dbReference>
<keyword evidence="4" id="KW-0813">Transport</keyword>
<evidence type="ECO:0000256" key="9">
    <source>
        <dbReference type="ARBA" id="ARBA00022989"/>
    </source>
</evidence>
<keyword evidence="8" id="KW-0375">Hydrogen ion transport</keyword>
<evidence type="ECO:0000256" key="15">
    <source>
        <dbReference type="SAM" id="Phobius"/>
    </source>
</evidence>
<proteinExistence type="inferred from homology"/>
<comment type="similarity">
    <text evidence="3">Belongs to the ATPase B chain family.</text>
</comment>
<organism evidence="16">
    <name type="scientific">marine metagenome</name>
    <dbReference type="NCBI Taxonomy" id="408172"/>
    <lineage>
        <taxon>unclassified sequences</taxon>
        <taxon>metagenomes</taxon>
        <taxon>ecological metagenomes</taxon>
    </lineage>
</organism>
<dbReference type="AlphaFoldDB" id="A0A381W9C1"/>
<dbReference type="NCBIfam" id="TIGR01144">
    <property type="entry name" value="ATP_synt_b"/>
    <property type="match status" value="1"/>
</dbReference>
<accession>A0A381W9C1</accession>
<evidence type="ECO:0000256" key="12">
    <source>
        <dbReference type="ARBA" id="ARBA00023310"/>
    </source>
</evidence>
<keyword evidence="7 15" id="KW-0812">Transmembrane</keyword>